<dbReference type="GO" id="GO:0019323">
    <property type="term" value="P:pentose catabolic process"/>
    <property type="evidence" value="ECO:0007669"/>
    <property type="project" value="TreeGrafter"/>
</dbReference>
<dbReference type="AlphaFoldDB" id="A0A1F6A179"/>
<dbReference type="GO" id="GO:0046872">
    <property type="term" value="F:metal ion binding"/>
    <property type="evidence" value="ECO:0007669"/>
    <property type="project" value="UniProtKB-KW"/>
</dbReference>
<evidence type="ECO:0000259" key="3">
    <source>
        <dbReference type="SMART" id="SM01007"/>
    </source>
</evidence>
<dbReference type="EMBL" id="MFJK01000015">
    <property type="protein sequence ID" value="OGG18395.1"/>
    <property type="molecule type" value="Genomic_DNA"/>
</dbReference>
<dbReference type="PANTHER" id="PTHR22789">
    <property type="entry name" value="FUCULOSE PHOSPHATE ALDOLASE"/>
    <property type="match status" value="1"/>
</dbReference>
<evidence type="ECO:0000313" key="5">
    <source>
        <dbReference type="Proteomes" id="UP000177871"/>
    </source>
</evidence>
<reference evidence="4 5" key="1">
    <citation type="journal article" date="2016" name="Nat. Commun.">
        <title>Thousands of microbial genomes shed light on interconnected biogeochemical processes in an aquifer system.</title>
        <authorList>
            <person name="Anantharaman K."/>
            <person name="Brown C.T."/>
            <person name="Hug L.A."/>
            <person name="Sharon I."/>
            <person name="Castelle C.J."/>
            <person name="Probst A.J."/>
            <person name="Thomas B.C."/>
            <person name="Singh A."/>
            <person name="Wilkins M.J."/>
            <person name="Karaoz U."/>
            <person name="Brodie E.L."/>
            <person name="Williams K.H."/>
            <person name="Hubbard S.S."/>
            <person name="Banfield J.F."/>
        </authorList>
    </citation>
    <scope>NUCLEOTIDE SEQUENCE [LARGE SCALE GENOMIC DNA]</scope>
</reference>
<dbReference type="GO" id="GO:0016832">
    <property type="term" value="F:aldehyde-lyase activity"/>
    <property type="evidence" value="ECO:0007669"/>
    <property type="project" value="TreeGrafter"/>
</dbReference>
<dbReference type="InterPro" id="IPR001303">
    <property type="entry name" value="Aldolase_II/adducin_N"/>
</dbReference>
<dbReference type="Proteomes" id="UP000177871">
    <property type="component" value="Unassembled WGS sequence"/>
</dbReference>
<proteinExistence type="predicted"/>
<comment type="caution">
    <text evidence="4">The sequence shown here is derived from an EMBL/GenBank/DDBJ whole genome shotgun (WGS) entry which is preliminary data.</text>
</comment>
<dbReference type="STRING" id="1798381.A2721_00415"/>
<gene>
    <name evidence="4" type="ORF">A2721_00415</name>
</gene>
<dbReference type="GO" id="GO:0005829">
    <property type="term" value="C:cytosol"/>
    <property type="evidence" value="ECO:0007669"/>
    <property type="project" value="TreeGrafter"/>
</dbReference>
<dbReference type="SUPFAM" id="SSF53639">
    <property type="entry name" value="AraD/HMP-PK domain-like"/>
    <property type="match status" value="1"/>
</dbReference>
<evidence type="ECO:0000256" key="2">
    <source>
        <dbReference type="ARBA" id="ARBA00023239"/>
    </source>
</evidence>
<dbReference type="PANTHER" id="PTHR22789:SF0">
    <property type="entry name" value="3-OXO-TETRONATE 4-PHOSPHATE DECARBOXYLASE-RELATED"/>
    <property type="match status" value="1"/>
</dbReference>
<dbReference type="SMART" id="SM01007">
    <property type="entry name" value="Aldolase_II"/>
    <property type="match status" value="1"/>
</dbReference>
<name>A0A1F6A179_9BACT</name>
<organism evidence="4 5">
    <name type="scientific">Candidatus Gottesmanbacteria bacterium RIFCSPHIGHO2_01_FULL_47_48</name>
    <dbReference type="NCBI Taxonomy" id="1798381"/>
    <lineage>
        <taxon>Bacteria</taxon>
        <taxon>Candidatus Gottesmaniibacteriota</taxon>
    </lineage>
</organism>
<accession>A0A1F6A179</accession>
<dbReference type="Gene3D" id="3.40.225.10">
    <property type="entry name" value="Class II aldolase/adducin N-terminal domain"/>
    <property type="match status" value="1"/>
</dbReference>
<keyword evidence="1" id="KW-0479">Metal-binding</keyword>
<protein>
    <recommendedName>
        <fullName evidence="3">Class II aldolase/adducin N-terminal domain-containing protein</fullName>
    </recommendedName>
</protein>
<sequence>MLYSTERKKLAKKIGQLKDLGILNPEGGGIAVRLTDGMILVSPTGGAFRLWEVQPEDILVTDLSGKIVEKGKYLAIAELPIDLYIFANYPLANAVFHLHGPYSLAFASLCLPIPHTTNHVEILGEVPCLKSPDETKLKREYLANSFKVNIPEAVVYRPEVFLVFDRLIKEFNNCFGSRGQELDKHGLAFTVEKHGLFVFARNLDEAIENAVRVEGAARTAIFSKLIIQHAKN</sequence>
<evidence type="ECO:0000313" key="4">
    <source>
        <dbReference type="EMBL" id="OGG18395.1"/>
    </source>
</evidence>
<feature type="domain" description="Class II aldolase/adducin N-terminal" evidence="3">
    <location>
        <begin position="8"/>
        <end position="221"/>
    </location>
</feature>
<dbReference type="InterPro" id="IPR036409">
    <property type="entry name" value="Aldolase_II/adducin_N_sf"/>
</dbReference>
<keyword evidence="2" id="KW-0456">Lyase</keyword>
<dbReference type="Pfam" id="PF00596">
    <property type="entry name" value="Aldolase_II"/>
    <property type="match status" value="1"/>
</dbReference>
<dbReference type="InterPro" id="IPR050197">
    <property type="entry name" value="Aldolase_class_II_sugar_metab"/>
</dbReference>
<evidence type="ECO:0000256" key="1">
    <source>
        <dbReference type="ARBA" id="ARBA00022723"/>
    </source>
</evidence>